<reference evidence="1" key="1">
    <citation type="journal article" date="2020" name="Nature">
        <title>Giant virus diversity and host interactions through global metagenomics.</title>
        <authorList>
            <person name="Schulz F."/>
            <person name="Roux S."/>
            <person name="Paez-Espino D."/>
            <person name="Jungbluth S."/>
            <person name="Walsh D.A."/>
            <person name="Denef V.J."/>
            <person name="McMahon K.D."/>
            <person name="Konstantinidis K.T."/>
            <person name="Eloe-Fadrosh E.A."/>
            <person name="Kyrpides N.C."/>
            <person name="Woyke T."/>
        </authorList>
    </citation>
    <scope>NUCLEOTIDE SEQUENCE</scope>
    <source>
        <strain evidence="1">GVMAG-M-3300023184-51</strain>
    </source>
</reference>
<name>A0A6C0I989_9ZZZZ</name>
<dbReference type="AlphaFoldDB" id="A0A6C0I989"/>
<accession>A0A6C0I989</accession>
<evidence type="ECO:0000313" key="1">
    <source>
        <dbReference type="EMBL" id="QHT88633.1"/>
    </source>
</evidence>
<sequence length="99" mass="11887">MSKVKSFVYYIEYNDGEEDIMDETMLELEVDANFDKISKIVKHYRLHNDPKTKIRMTLYTSDQTFSAEEYIEHYRSMPNNIYGTDFLSDFDIELITMFN</sequence>
<proteinExistence type="predicted"/>
<organism evidence="1">
    <name type="scientific">viral metagenome</name>
    <dbReference type="NCBI Taxonomy" id="1070528"/>
    <lineage>
        <taxon>unclassified sequences</taxon>
        <taxon>metagenomes</taxon>
        <taxon>organismal metagenomes</taxon>
    </lineage>
</organism>
<protein>
    <submittedName>
        <fullName evidence="1">Uncharacterized protein</fullName>
    </submittedName>
</protein>
<dbReference type="EMBL" id="MN740120">
    <property type="protein sequence ID" value="QHT88633.1"/>
    <property type="molecule type" value="Genomic_DNA"/>
</dbReference>